<reference evidence="1" key="2">
    <citation type="journal article" date="2021" name="Microbiome">
        <title>Successional dynamics and alternative stable states in a saline activated sludge microbial community over 9 years.</title>
        <authorList>
            <person name="Wang Y."/>
            <person name="Ye J."/>
            <person name="Ju F."/>
            <person name="Liu L."/>
            <person name="Boyd J.A."/>
            <person name="Deng Y."/>
            <person name="Parks D.H."/>
            <person name="Jiang X."/>
            <person name="Yin X."/>
            <person name="Woodcroft B.J."/>
            <person name="Tyson G.W."/>
            <person name="Hugenholtz P."/>
            <person name="Polz M.F."/>
            <person name="Zhang T."/>
        </authorList>
    </citation>
    <scope>NUCLEOTIDE SEQUENCE</scope>
    <source>
        <strain evidence="1">HKST-UBA14</strain>
    </source>
</reference>
<accession>A0A955L5X3</accession>
<evidence type="ECO:0000313" key="1">
    <source>
        <dbReference type="EMBL" id="MCA9383601.1"/>
    </source>
</evidence>
<proteinExistence type="predicted"/>
<comment type="caution">
    <text evidence="1">The sequence shown here is derived from an EMBL/GenBank/DDBJ whole genome shotgun (WGS) entry which is preliminary data.</text>
</comment>
<gene>
    <name evidence="1" type="ORF">KC909_04490</name>
</gene>
<dbReference type="AlphaFoldDB" id="A0A955L5X3"/>
<sequence>MPSTHSRLENPQPEDIYQNQLVWIDWGGLRSMLGIDSLDPTKYSLTAAETTVDLIILILREEYNLNSPKLILGYQQLEADNKDRKKFLHKLWRKKGFPILKIPEEFGHQYIYALYVVFETLSIFGNYHISAPLSRERNLKFRQAQLDKNGFDLGEPSAEMALHDLLGTRELGEDLAKIIDVFRNEYKGKEMEQVYDKEKVSFLNLFKNVFVNSKHIFTGIDDLETYSEEKLHKYVEQFTQSEYFDSQVMASIWSNVFSAWLVKVKSGPLRTSDRGDLMGLLEIGLLADVGFVDKATLNTWENRFDQDFKLDIYKSGKLMAEIAARG</sequence>
<protein>
    <submittedName>
        <fullName evidence="1">Uncharacterized protein</fullName>
    </submittedName>
</protein>
<evidence type="ECO:0000313" key="2">
    <source>
        <dbReference type="Proteomes" id="UP000783287"/>
    </source>
</evidence>
<dbReference type="Proteomes" id="UP000783287">
    <property type="component" value="Unassembled WGS sequence"/>
</dbReference>
<name>A0A955L5X3_9BACT</name>
<organism evidence="1 2">
    <name type="scientific">Candidatus Dojkabacteria bacterium</name>
    <dbReference type="NCBI Taxonomy" id="2099670"/>
    <lineage>
        <taxon>Bacteria</taxon>
        <taxon>Candidatus Dojkabacteria</taxon>
    </lineage>
</organism>
<reference evidence="1" key="1">
    <citation type="submission" date="2020-04" db="EMBL/GenBank/DDBJ databases">
        <authorList>
            <person name="Zhang T."/>
        </authorList>
    </citation>
    <scope>NUCLEOTIDE SEQUENCE</scope>
    <source>
        <strain evidence="1">HKST-UBA14</strain>
    </source>
</reference>
<dbReference type="EMBL" id="JAGQLK010000097">
    <property type="protein sequence ID" value="MCA9383601.1"/>
    <property type="molecule type" value="Genomic_DNA"/>
</dbReference>